<dbReference type="InterPro" id="IPR002869">
    <property type="entry name" value="Pyrv_flavodox_OxRed_cen"/>
</dbReference>
<dbReference type="FunFam" id="3.40.50.80:FF:000011">
    <property type="entry name" value="Sulfite reductase flavoprotein component"/>
    <property type="match status" value="1"/>
</dbReference>
<organism evidence="16 17">
    <name type="scientific">Wickerhamomyces anomalus (strain ATCC 58044 / CBS 1984 / NCYC 433 / NRRL Y-366-8)</name>
    <name type="common">Yeast</name>
    <name type="synonym">Hansenula anomala</name>
    <dbReference type="NCBI Taxonomy" id="683960"/>
    <lineage>
        <taxon>Eukaryota</taxon>
        <taxon>Fungi</taxon>
        <taxon>Dikarya</taxon>
        <taxon>Ascomycota</taxon>
        <taxon>Saccharomycotina</taxon>
        <taxon>Saccharomycetes</taxon>
        <taxon>Phaffomycetales</taxon>
        <taxon>Wickerhamomycetaceae</taxon>
        <taxon>Wickerhamomyces</taxon>
    </lineage>
</organism>
<evidence type="ECO:0000256" key="4">
    <source>
        <dbReference type="ARBA" id="ARBA00012604"/>
    </source>
</evidence>
<keyword evidence="6" id="KW-0285">Flavoprotein</keyword>
<evidence type="ECO:0000256" key="10">
    <source>
        <dbReference type="ARBA" id="ARBA00022982"/>
    </source>
</evidence>
<dbReference type="PRINTS" id="PR00371">
    <property type="entry name" value="FPNCR"/>
</dbReference>
<evidence type="ECO:0000313" key="16">
    <source>
        <dbReference type="EMBL" id="ODQ61869.1"/>
    </source>
</evidence>
<dbReference type="InterPro" id="IPR017927">
    <property type="entry name" value="FAD-bd_FR_type"/>
</dbReference>
<dbReference type="Gene3D" id="3.40.50.970">
    <property type="match status" value="1"/>
</dbReference>
<comment type="pathway">
    <text evidence="3">Sulfur metabolism; hydrogen sulfide biosynthesis; hydrogen sulfide from sulfite (NADPH route): step 1/1.</text>
</comment>
<evidence type="ECO:0000256" key="1">
    <source>
        <dbReference type="ARBA" id="ARBA00001917"/>
    </source>
</evidence>
<evidence type="ECO:0000256" key="9">
    <source>
        <dbReference type="ARBA" id="ARBA00022857"/>
    </source>
</evidence>
<dbReference type="SUPFAM" id="SSF52343">
    <property type="entry name" value="Ferredoxin reductase-like, C-terminal NADP-linked domain"/>
    <property type="match status" value="1"/>
</dbReference>
<reference evidence="16 17" key="1">
    <citation type="journal article" date="2016" name="Proc. Natl. Acad. Sci. U.S.A.">
        <title>Comparative genomics of biotechnologically important yeasts.</title>
        <authorList>
            <person name="Riley R."/>
            <person name="Haridas S."/>
            <person name="Wolfe K.H."/>
            <person name="Lopes M.R."/>
            <person name="Hittinger C.T."/>
            <person name="Goeker M."/>
            <person name="Salamov A.A."/>
            <person name="Wisecaver J.H."/>
            <person name="Long T.M."/>
            <person name="Calvey C.H."/>
            <person name="Aerts A.L."/>
            <person name="Barry K.W."/>
            <person name="Choi C."/>
            <person name="Clum A."/>
            <person name="Coughlan A.Y."/>
            <person name="Deshpande S."/>
            <person name="Douglass A.P."/>
            <person name="Hanson S.J."/>
            <person name="Klenk H.-P."/>
            <person name="LaButti K.M."/>
            <person name="Lapidus A."/>
            <person name="Lindquist E.A."/>
            <person name="Lipzen A.M."/>
            <person name="Meier-Kolthoff J.P."/>
            <person name="Ohm R.A."/>
            <person name="Otillar R.P."/>
            <person name="Pangilinan J.L."/>
            <person name="Peng Y."/>
            <person name="Rokas A."/>
            <person name="Rosa C.A."/>
            <person name="Scheuner C."/>
            <person name="Sibirny A.A."/>
            <person name="Slot J.C."/>
            <person name="Stielow J.B."/>
            <person name="Sun H."/>
            <person name="Kurtzman C.P."/>
            <person name="Blackwell M."/>
            <person name="Grigoriev I.V."/>
            <person name="Jeffries T.W."/>
        </authorList>
    </citation>
    <scope>NUCLEOTIDE SEQUENCE [LARGE SCALE GENOMIC DNA]</scope>
    <source>
        <strain evidence="17">ATCC 58044 / CBS 1984 / NCYC 433 / NRRL Y-366-8</strain>
    </source>
</reference>
<evidence type="ECO:0000256" key="8">
    <source>
        <dbReference type="ARBA" id="ARBA00022827"/>
    </source>
</evidence>
<evidence type="ECO:0000256" key="11">
    <source>
        <dbReference type="ARBA" id="ARBA00023002"/>
    </source>
</evidence>
<feature type="compositionally biased region" description="Polar residues" evidence="14">
    <location>
        <begin position="666"/>
        <end position="676"/>
    </location>
</feature>
<dbReference type="RefSeq" id="XP_019041076.1">
    <property type="nucleotide sequence ID" value="XM_019186656.1"/>
</dbReference>
<keyword evidence="8" id="KW-0274">FAD</keyword>
<dbReference type="AlphaFoldDB" id="A0A1E3P8Y2"/>
<evidence type="ECO:0000256" key="3">
    <source>
        <dbReference type="ARBA" id="ARBA00004774"/>
    </source>
</evidence>
<dbReference type="Gene3D" id="3.40.50.920">
    <property type="match status" value="1"/>
</dbReference>
<dbReference type="OrthoDB" id="1856718at2759"/>
<dbReference type="InterPro" id="IPR039261">
    <property type="entry name" value="FNR_nucleotide-bd"/>
</dbReference>
<dbReference type="PANTHER" id="PTHR19384:SF109">
    <property type="entry name" value="SULFITE REDUCTASE [NADPH] FLAVOPROTEIN COMPONENT"/>
    <property type="match status" value="1"/>
</dbReference>
<dbReference type="GO" id="GO:0004783">
    <property type="term" value="F:sulfite reductase (NADPH) activity"/>
    <property type="evidence" value="ECO:0007669"/>
    <property type="project" value="UniProtKB-EC"/>
</dbReference>
<evidence type="ECO:0000256" key="7">
    <source>
        <dbReference type="ARBA" id="ARBA00022643"/>
    </source>
</evidence>
<dbReference type="Gene3D" id="3.40.920.10">
    <property type="entry name" value="Pyruvate-ferredoxin oxidoreductase, PFOR, domain III"/>
    <property type="match status" value="1"/>
</dbReference>
<dbReference type="GO" id="GO:0050660">
    <property type="term" value="F:flavin adenine dinucleotide binding"/>
    <property type="evidence" value="ECO:0007669"/>
    <property type="project" value="TreeGrafter"/>
</dbReference>
<dbReference type="CDD" id="cd06207">
    <property type="entry name" value="CyPoR_like"/>
    <property type="match status" value="1"/>
</dbReference>
<dbReference type="FunFam" id="1.20.990.10:FF:000010">
    <property type="entry name" value="Sulfite reductase [NADPH] flavoprotein component"/>
    <property type="match status" value="1"/>
</dbReference>
<dbReference type="InterPro" id="IPR001709">
    <property type="entry name" value="Flavoprot_Pyr_Nucl_cyt_Rdtase"/>
</dbReference>
<dbReference type="Gene3D" id="1.20.990.10">
    <property type="entry name" value="NADPH-cytochrome p450 Reductase, Chain A, domain 3"/>
    <property type="match status" value="1"/>
</dbReference>
<evidence type="ECO:0000256" key="13">
    <source>
        <dbReference type="ARBA" id="ARBA00059320"/>
    </source>
</evidence>
<comment type="function">
    <text evidence="13">This enzyme catalyzes the 6-electron reduction of sulfite to sulfide. This is one of several activities required for the biosynthesis of L-cysteine from sulfate.</text>
</comment>
<keyword evidence="11" id="KW-0560">Oxidoreductase</keyword>
<dbReference type="InterPro" id="IPR023173">
    <property type="entry name" value="NADPH_Cyt_P450_Rdtase_alpha"/>
</dbReference>
<dbReference type="InterPro" id="IPR009014">
    <property type="entry name" value="Transketo_C/PFOR_II"/>
</dbReference>
<name>A0A1E3P8Y2_WICAA</name>
<keyword evidence="7" id="KW-0288">FMN</keyword>
<keyword evidence="9" id="KW-0521">NADP</keyword>
<dbReference type="Gene3D" id="3.40.50.80">
    <property type="entry name" value="Nucleotide-binding domain of ferredoxin-NADP reductase (FNR) module"/>
    <property type="match status" value="1"/>
</dbReference>
<keyword evidence="10" id="KW-0249">Electron transport</keyword>
<evidence type="ECO:0000256" key="2">
    <source>
        <dbReference type="ARBA" id="ARBA00001974"/>
    </source>
</evidence>
<dbReference type="PANTHER" id="PTHR19384">
    <property type="entry name" value="NITRIC OXIDE SYNTHASE-RELATED"/>
    <property type="match status" value="1"/>
</dbReference>
<evidence type="ECO:0000256" key="12">
    <source>
        <dbReference type="ARBA" id="ARBA00052219"/>
    </source>
</evidence>
<comment type="catalytic activity">
    <reaction evidence="12">
        <text>hydrogen sulfide + 3 NADP(+) + 3 H2O = sulfite + 3 NADPH + 4 H(+)</text>
        <dbReference type="Rhea" id="RHEA:13801"/>
        <dbReference type="ChEBI" id="CHEBI:15377"/>
        <dbReference type="ChEBI" id="CHEBI:15378"/>
        <dbReference type="ChEBI" id="CHEBI:17359"/>
        <dbReference type="ChEBI" id="CHEBI:29919"/>
        <dbReference type="ChEBI" id="CHEBI:57783"/>
        <dbReference type="ChEBI" id="CHEBI:58349"/>
        <dbReference type="EC" id="1.8.1.2"/>
    </reaction>
</comment>
<evidence type="ECO:0000313" key="17">
    <source>
        <dbReference type="Proteomes" id="UP000094112"/>
    </source>
</evidence>
<dbReference type="GeneID" id="30203902"/>
<dbReference type="Proteomes" id="UP000094112">
    <property type="component" value="Unassembled WGS sequence"/>
</dbReference>
<dbReference type="InterPro" id="IPR001433">
    <property type="entry name" value="OxRdtase_FAD/NAD-bd"/>
</dbReference>
<dbReference type="EMBL" id="KV454208">
    <property type="protein sequence ID" value="ODQ61869.1"/>
    <property type="molecule type" value="Genomic_DNA"/>
</dbReference>
<keyword evidence="17" id="KW-1185">Reference proteome</keyword>
<dbReference type="Pfam" id="PF00175">
    <property type="entry name" value="NAD_binding_1"/>
    <property type="match status" value="1"/>
</dbReference>
<comment type="cofactor">
    <cofactor evidence="2">
        <name>FAD</name>
        <dbReference type="ChEBI" id="CHEBI:57692"/>
    </cofactor>
</comment>
<evidence type="ECO:0000256" key="14">
    <source>
        <dbReference type="SAM" id="MobiDB-lite"/>
    </source>
</evidence>
<dbReference type="GO" id="GO:0010181">
    <property type="term" value="F:FMN binding"/>
    <property type="evidence" value="ECO:0007669"/>
    <property type="project" value="TreeGrafter"/>
</dbReference>
<dbReference type="STRING" id="683960.A0A1E3P8Y2"/>
<evidence type="ECO:0000256" key="5">
    <source>
        <dbReference type="ARBA" id="ARBA00022448"/>
    </source>
</evidence>
<dbReference type="GO" id="GO:0000103">
    <property type="term" value="P:sulfate assimilation"/>
    <property type="evidence" value="ECO:0007669"/>
    <property type="project" value="EnsemblFungi"/>
</dbReference>
<dbReference type="InterPro" id="IPR017938">
    <property type="entry name" value="Riboflavin_synthase-like_b-brl"/>
</dbReference>
<sequence length="1100" mass="121677">MACAALATVNSREIVYREEIILEIVANAKKPYQSSSVVNLSAASISSPFGLTKDPQSLKGTVYTTPNGLINSAIYANASKIFSYKSIGHENALDIGLKLWSVLQRKNPNGVVPNLSSFEVRSGASNAVLGYLSAASQGGKDSNGEVYPVVASGSALPYFQGQLSKFTNEKLPLSFQIAALDYDSEANALVPNYVTPLSVANALNYTVFTPLSASEAQPLALLSSVFANVSPAVNLYDGPTYLKESSRIDNVLDFETLSSTYNKLKTAVSGWESLPFVKGPSAALSALNSILGTDYKPFEYYGHKDATSVFVVYGSVESELFAKEISELALKSHLKIGVIAVRVPLPFDAEEFVSVIPESTQSLIVIGQSLDNKSSLLKTNVASTIFFNGLAKQVKVSEFIYSPSFIWSSIAVEQIIGSFIVLPKKQPNVPANLGSSVPYGDFIFWSLDNDKFVDVASKIAHAFSLDQGSIVKFRSKFDNLIAGGVYQAQISSTKSDFKLESPTVGAVDRADLVVVETLEILKNLNVVKTIKQKGTIVLVHQDLPKDLQSFVDSLPVQFRRNVAKNENKVVIVDLATIGDYAQTQGRTGLIAIQSIFWKYSAPQLNINDIVRRVLHASGSDIELLPAVLVSIITDIFEKGIKEVQFDPKWAELPIEENEVTLPIFPTESSFEPNPRSTPEPEQPEETSYVEIAKKFAFGEAYGIDNNLRPDLPVRNFVVKVQENRRVTPNDYSRNIFHIEFDITGTGLTYDIGEALGIHGRNDPEEVLRFLEFYGLNPEELVQVPNRDNSDIVEVRTVYQAFTENLDLLGKPPKRFYESLAAFATDENEKKKLELVASAEGAPELKKYQDEEFYSFSDILELFPSAKPSLTELLSIIPPLKRREYSIASSQKMHPNAVHLLIVVVDWVDNRKRKRFGQCSRYLSQLSIGSELVVSVKPSVMKLPPLSTQPIVMSGLGTGLAPFKAFVEEKIWQKQQGLEIGEVYLYLGARHRKEEYLYGELWEAYKAAGVITHIGAAFSRDQPEKIYIQDRIRQTLPELKEAIIKKNGSFYLCGPTWPVPDITAALEDIVAEEAKERGVEVDAAREVEELKETSRYILEVY</sequence>
<protein>
    <recommendedName>
        <fullName evidence="4">assimilatory sulfite reductase (NADPH)</fullName>
        <ecNumber evidence="4">1.8.1.2</ecNumber>
    </recommendedName>
</protein>
<dbReference type="InterPro" id="IPR003097">
    <property type="entry name" value="CysJ-like_FAD-binding"/>
</dbReference>
<dbReference type="SUPFAM" id="SSF52922">
    <property type="entry name" value="TK C-terminal domain-like"/>
    <property type="match status" value="1"/>
</dbReference>
<dbReference type="SUPFAM" id="SSF63380">
    <property type="entry name" value="Riboflavin synthase domain-like"/>
    <property type="match status" value="1"/>
</dbReference>
<evidence type="ECO:0000259" key="15">
    <source>
        <dbReference type="PROSITE" id="PS51384"/>
    </source>
</evidence>
<feature type="domain" description="FAD-binding FR-type" evidence="15">
    <location>
        <begin position="713"/>
        <end position="944"/>
    </location>
</feature>
<dbReference type="Gene3D" id="2.40.30.10">
    <property type="entry name" value="Translation factors"/>
    <property type="match status" value="1"/>
</dbReference>
<proteinExistence type="predicted"/>
<dbReference type="EC" id="1.8.1.2" evidence="4"/>
<keyword evidence="5" id="KW-0813">Transport</keyword>
<dbReference type="SUPFAM" id="SSF53323">
    <property type="entry name" value="Pyruvate-ferredoxin oxidoreductase, PFOR, domain III"/>
    <property type="match status" value="1"/>
</dbReference>
<feature type="region of interest" description="Disordered" evidence="14">
    <location>
        <begin position="665"/>
        <end position="685"/>
    </location>
</feature>
<gene>
    <name evidence="16" type="ORF">WICANDRAFT_98522</name>
</gene>
<dbReference type="GO" id="GO:0005829">
    <property type="term" value="C:cytosol"/>
    <property type="evidence" value="ECO:0007669"/>
    <property type="project" value="TreeGrafter"/>
</dbReference>
<dbReference type="Pfam" id="PF00667">
    <property type="entry name" value="FAD_binding_1"/>
    <property type="match status" value="1"/>
</dbReference>
<evidence type="ECO:0000256" key="6">
    <source>
        <dbReference type="ARBA" id="ARBA00022630"/>
    </source>
</evidence>
<accession>A0A1E3P8Y2</accession>
<dbReference type="GO" id="GO:0009337">
    <property type="term" value="C:sulfite reductase complex (NADPH)"/>
    <property type="evidence" value="ECO:0007669"/>
    <property type="project" value="EnsemblFungi"/>
</dbReference>
<dbReference type="PROSITE" id="PS51384">
    <property type="entry name" value="FAD_FR"/>
    <property type="match status" value="1"/>
</dbReference>
<comment type="cofactor">
    <cofactor evidence="1">
        <name>FMN</name>
        <dbReference type="ChEBI" id="CHEBI:58210"/>
    </cofactor>
</comment>